<feature type="transmembrane region" description="Helical" evidence="1">
    <location>
        <begin position="22"/>
        <end position="44"/>
    </location>
</feature>
<dbReference type="AlphaFoldDB" id="A0A1G8EYB4"/>
<dbReference type="InterPro" id="IPR025698">
    <property type="entry name" value="2TM_dom"/>
</dbReference>
<evidence type="ECO:0000259" key="2">
    <source>
        <dbReference type="Pfam" id="PF13239"/>
    </source>
</evidence>
<feature type="domain" description="2TM" evidence="2">
    <location>
        <begin position="12"/>
        <end position="93"/>
    </location>
</feature>
<dbReference type="Pfam" id="PF13239">
    <property type="entry name" value="2TM"/>
    <property type="match status" value="1"/>
</dbReference>
<evidence type="ECO:0000256" key="1">
    <source>
        <dbReference type="SAM" id="Phobius"/>
    </source>
</evidence>
<evidence type="ECO:0000313" key="4">
    <source>
        <dbReference type="Proteomes" id="UP000243588"/>
    </source>
</evidence>
<dbReference type="RefSeq" id="WP_090408934.1">
    <property type="nucleotide sequence ID" value="NZ_FNDQ01000013.1"/>
</dbReference>
<feature type="transmembrane region" description="Helical" evidence="1">
    <location>
        <begin position="56"/>
        <end position="79"/>
    </location>
</feature>
<keyword evidence="4" id="KW-1185">Reference proteome</keyword>
<gene>
    <name evidence="3" type="ORF">SAMN05421818_11333</name>
</gene>
<proteinExistence type="predicted"/>
<organism evidence="3 4">
    <name type="scientific">Myroides phaeus</name>
    <dbReference type="NCBI Taxonomy" id="702745"/>
    <lineage>
        <taxon>Bacteria</taxon>
        <taxon>Pseudomonadati</taxon>
        <taxon>Bacteroidota</taxon>
        <taxon>Flavobacteriia</taxon>
        <taxon>Flavobacteriales</taxon>
        <taxon>Flavobacteriaceae</taxon>
        <taxon>Myroides</taxon>
    </lineage>
</organism>
<keyword evidence="1" id="KW-0812">Transmembrane</keyword>
<protein>
    <submittedName>
        <fullName evidence="3">2TM domain-containing protein</fullName>
    </submittedName>
</protein>
<evidence type="ECO:0000313" key="3">
    <source>
        <dbReference type="EMBL" id="SDH74893.1"/>
    </source>
</evidence>
<accession>A0A1G8EYB4</accession>
<name>A0A1G8EYB4_9FLAO</name>
<keyword evidence="1" id="KW-1133">Transmembrane helix</keyword>
<dbReference type="EMBL" id="FNDQ01000013">
    <property type="protein sequence ID" value="SDH74893.1"/>
    <property type="molecule type" value="Genomic_DNA"/>
</dbReference>
<reference evidence="4" key="1">
    <citation type="submission" date="2016-10" db="EMBL/GenBank/DDBJ databases">
        <authorList>
            <person name="Varghese N."/>
            <person name="Submissions S."/>
        </authorList>
    </citation>
    <scope>NUCLEOTIDE SEQUENCE [LARGE SCALE GENOMIC DNA]</scope>
    <source>
        <strain evidence="4">DSM 23313</strain>
    </source>
</reference>
<dbReference type="STRING" id="702745.SAMN05421818_11333"/>
<sequence>MDNKNPYEAYDYARRRVKQKKLLFFHFAVFFLGSVLMFCFNAFIQDPANTVVWWPYAIGAWSILVFLHAVNVLIVDSFMGKKWEDKQVKRLIEKQEERIKELRARVEKDFPLVDVKRDLDQKNTDVTKNEF</sequence>
<dbReference type="Proteomes" id="UP000243588">
    <property type="component" value="Unassembled WGS sequence"/>
</dbReference>
<keyword evidence="1" id="KW-0472">Membrane</keyword>